<organism evidence="2 3">
    <name type="scientific">Claviceps pusilla</name>
    <dbReference type="NCBI Taxonomy" id="123648"/>
    <lineage>
        <taxon>Eukaryota</taxon>
        <taxon>Fungi</taxon>
        <taxon>Dikarya</taxon>
        <taxon>Ascomycota</taxon>
        <taxon>Pezizomycotina</taxon>
        <taxon>Sordariomycetes</taxon>
        <taxon>Hypocreomycetidae</taxon>
        <taxon>Hypocreales</taxon>
        <taxon>Clavicipitaceae</taxon>
        <taxon>Claviceps</taxon>
    </lineage>
</organism>
<evidence type="ECO:0000313" key="3">
    <source>
        <dbReference type="Proteomes" id="UP000748025"/>
    </source>
</evidence>
<dbReference type="OrthoDB" id="5327538at2759"/>
<evidence type="ECO:0000313" key="2">
    <source>
        <dbReference type="EMBL" id="KAG6011175.1"/>
    </source>
</evidence>
<feature type="compositionally biased region" description="Polar residues" evidence="1">
    <location>
        <begin position="23"/>
        <end position="43"/>
    </location>
</feature>
<evidence type="ECO:0000256" key="1">
    <source>
        <dbReference type="SAM" id="MobiDB-lite"/>
    </source>
</evidence>
<name>A0A9P7ND45_9HYPO</name>
<accession>A0A9P7ND45</accession>
<dbReference type="AlphaFoldDB" id="A0A9P7ND45"/>
<reference evidence="2" key="1">
    <citation type="journal article" date="2020" name="bioRxiv">
        <title>Whole genome comparisons of ergot fungi reveals the divergence and evolution of species within the genus Claviceps are the result of varying mechanisms driving genome evolution and host range expansion.</title>
        <authorList>
            <person name="Wyka S.A."/>
            <person name="Mondo S.J."/>
            <person name="Liu M."/>
            <person name="Dettman J."/>
            <person name="Nalam V."/>
            <person name="Broders K.D."/>
        </authorList>
    </citation>
    <scope>NUCLEOTIDE SEQUENCE</scope>
    <source>
        <strain evidence="2">CCC 602</strain>
    </source>
</reference>
<sequence>MNDLSDGRDQKLTWPPEIFLVNRKSTQSTSPVTSLDSETQRIPTNGMEETKPDELSTSAAQKLHFRVDLAGKTHPEDGKGLSRVFRGWWKAATGEEAFDWDVWRRNTLDKYGDGGFTSSTVRSNVGA</sequence>
<feature type="region of interest" description="Disordered" evidence="1">
    <location>
        <begin position="23"/>
        <end position="56"/>
    </location>
</feature>
<dbReference type="Proteomes" id="UP000748025">
    <property type="component" value="Unassembled WGS sequence"/>
</dbReference>
<comment type="caution">
    <text evidence="2">The sequence shown here is derived from an EMBL/GenBank/DDBJ whole genome shotgun (WGS) entry which is preliminary data.</text>
</comment>
<protein>
    <submittedName>
        <fullName evidence="2">Uncharacterized protein</fullName>
    </submittedName>
</protein>
<gene>
    <name evidence="2" type="ORF">E4U43_008479</name>
</gene>
<dbReference type="EMBL" id="SRPW01000925">
    <property type="protein sequence ID" value="KAG6011175.1"/>
    <property type="molecule type" value="Genomic_DNA"/>
</dbReference>
<keyword evidence="3" id="KW-1185">Reference proteome</keyword>
<proteinExistence type="predicted"/>